<dbReference type="Proteomes" id="UP001239111">
    <property type="component" value="Chromosome 2"/>
</dbReference>
<reference evidence="1" key="1">
    <citation type="submission" date="2023-04" db="EMBL/GenBank/DDBJ databases">
        <title>A chromosome-level genome assembly of the parasitoid wasp Eretmocerus hayati.</title>
        <authorList>
            <person name="Zhong Y."/>
            <person name="Liu S."/>
            <person name="Liu Y."/>
        </authorList>
    </citation>
    <scope>NUCLEOTIDE SEQUENCE</scope>
    <source>
        <strain evidence="1">ZJU_SS_LIU_2023</strain>
    </source>
</reference>
<protein>
    <submittedName>
        <fullName evidence="1">Uncharacterized protein</fullName>
    </submittedName>
</protein>
<name>A0ACC2P363_9HYME</name>
<proteinExistence type="predicted"/>
<accession>A0ACC2P363</accession>
<sequence length="124" mass="13278">MNVEEERMDVDDGVTESCDQLADGMDVEEKCENVGVVMMDIDDVQDDSDVEMLDVSGEQARNNPSQLGMQYQNGGEPLVRMVNAAAETARSAAESMAAVADLISGSVVSPSETPRQGPNFSSKM</sequence>
<evidence type="ECO:0000313" key="2">
    <source>
        <dbReference type="Proteomes" id="UP001239111"/>
    </source>
</evidence>
<comment type="caution">
    <text evidence="1">The sequence shown here is derived from an EMBL/GenBank/DDBJ whole genome shotgun (WGS) entry which is preliminary data.</text>
</comment>
<dbReference type="EMBL" id="CM056742">
    <property type="protein sequence ID" value="KAJ8677903.1"/>
    <property type="molecule type" value="Genomic_DNA"/>
</dbReference>
<evidence type="ECO:0000313" key="1">
    <source>
        <dbReference type="EMBL" id="KAJ8677903.1"/>
    </source>
</evidence>
<gene>
    <name evidence="1" type="ORF">QAD02_013690</name>
</gene>
<keyword evidence="2" id="KW-1185">Reference proteome</keyword>
<organism evidence="1 2">
    <name type="scientific">Eretmocerus hayati</name>
    <dbReference type="NCBI Taxonomy" id="131215"/>
    <lineage>
        <taxon>Eukaryota</taxon>
        <taxon>Metazoa</taxon>
        <taxon>Ecdysozoa</taxon>
        <taxon>Arthropoda</taxon>
        <taxon>Hexapoda</taxon>
        <taxon>Insecta</taxon>
        <taxon>Pterygota</taxon>
        <taxon>Neoptera</taxon>
        <taxon>Endopterygota</taxon>
        <taxon>Hymenoptera</taxon>
        <taxon>Apocrita</taxon>
        <taxon>Proctotrupomorpha</taxon>
        <taxon>Chalcidoidea</taxon>
        <taxon>Aphelinidae</taxon>
        <taxon>Aphelininae</taxon>
        <taxon>Eretmocerus</taxon>
    </lineage>
</organism>